<dbReference type="Proteomes" id="UP000621455">
    <property type="component" value="Unassembled WGS sequence"/>
</dbReference>
<accession>A0ABX0NJU8</accession>
<keyword evidence="2" id="KW-1185">Reference proteome</keyword>
<proteinExistence type="predicted"/>
<evidence type="ECO:0000313" key="1">
    <source>
        <dbReference type="EMBL" id="NHZ83705.1"/>
    </source>
</evidence>
<evidence type="ECO:0000313" key="2">
    <source>
        <dbReference type="Proteomes" id="UP000621455"/>
    </source>
</evidence>
<reference evidence="1 2" key="1">
    <citation type="submission" date="2019-10" db="EMBL/GenBank/DDBJ databases">
        <title>Taxonomy of Antarctic Massilia spp.: description of Massilia rubra sp. nov., Massilia aquatica sp. nov., Massilia mucilaginosa sp. nov., Massilia frigida sp. nov. isolated from streams, lakes and regoliths.</title>
        <authorList>
            <person name="Holochova P."/>
            <person name="Sedlacek I."/>
            <person name="Kralova S."/>
            <person name="Maslanova I."/>
            <person name="Busse H.-J."/>
            <person name="Stankova E."/>
            <person name="Vrbovska V."/>
            <person name="Kovarovic V."/>
            <person name="Bartak M."/>
            <person name="Svec P."/>
            <person name="Pantucek R."/>
        </authorList>
    </citation>
    <scope>NUCLEOTIDE SEQUENCE [LARGE SCALE GENOMIC DNA]</scope>
    <source>
        <strain evidence="1 2">CCM 8695</strain>
    </source>
</reference>
<gene>
    <name evidence="1" type="ORF">F2P44_31220</name>
</gene>
<dbReference type="EMBL" id="WHJG01000059">
    <property type="protein sequence ID" value="NHZ83705.1"/>
    <property type="molecule type" value="Genomic_DNA"/>
</dbReference>
<sequence length="80" mass="9171">MKNLDKIIEAYTRMDDRRRDEAVVRMTRIAVSHPREASEAPRGRPVYLSLVVDNSALMNPSIVERRVHDLRPTVVVCGKI</sequence>
<comment type="caution">
    <text evidence="1">The sequence shown here is derived from an EMBL/GenBank/DDBJ whole genome shotgun (WGS) entry which is preliminary data.</text>
</comment>
<name>A0ABX0NJU8_9BURK</name>
<organism evidence="1 2">
    <name type="scientific">Massilia frigida</name>
    <dbReference type="NCBI Taxonomy" id="2609281"/>
    <lineage>
        <taxon>Bacteria</taxon>
        <taxon>Pseudomonadati</taxon>
        <taxon>Pseudomonadota</taxon>
        <taxon>Betaproteobacteria</taxon>
        <taxon>Burkholderiales</taxon>
        <taxon>Oxalobacteraceae</taxon>
        <taxon>Telluria group</taxon>
        <taxon>Massilia</taxon>
    </lineage>
</organism>
<protein>
    <submittedName>
        <fullName evidence="1">Uncharacterized protein</fullName>
    </submittedName>
</protein>